<dbReference type="GO" id="GO:0003677">
    <property type="term" value="F:DNA binding"/>
    <property type="evidence" value="ECO:0007669"/>
    <property type="project" value="UniProtKB-KW"/>
</dbReference>
<name>A0A919UBJ5_9ACTN</name>
<proteinExistence type="predicted"/>
<keyword evidence="7" id="KW-1185">Reference proteome</keyword>
<gene>
    <name evidence="6" type="ORF">Dsi01nite_037710</name>
</gene>
<dbReference type="Pfam" id="PF00196">
    <property type="entry name" value="GerE"/>
    <property type="match status" value="1"/>
</dbReference>
<dbReference type="SUPFAM" id="SSF52172">
    <property type="entry name" value="CheY-like"/>
    <property type="match status" value="1"/>
</dbReference>
<evidence type="ECO:0000313" key="6">
    <source>
        <dbReference type="EMBL" id="GIG45730.1"/>
    </source>
</evidence>
<dbReference type="GO" id="GO:0000160">
    <property type="term" value="P:phosphorelay signal transduction system"/>
    <property type="evidence" value="ECO:0007669"/>
    <property type="project" value="InterPro"/>
</dbReference>
<dbReference type="Proteomes" id="UP000660611">
    <property type="component" value="Unassembled WGS sequence"/>
</dbReference>
<evidence type="ECO:0000259" key="4">
    <source>
        <dbReference type="PROSITE" id="PS50043"/>
    </source>
</evidence>
<dbReference type="InterPro" id="IPR000792">
    <property type="entry name" value="Tscrpt_reg_LuxR_C"/>
</dbReference>
<dbReference type="InterPro" id="IPR016032">
    <property type="entry name" value="Sig_transdc_resp-reg_C-effctor"/>
</dbReference>
<accession>A0A919UBJ5</accession>
<organism evidence="6 7">
    <name type="scientific">Dactylosporangium siamense</name>
    <dbReference type="NCBI Taxonomy" id="685454"/>
    <lineage>
        <taxon>Bacteria</taxon>
        <taxon>Bacillati</taxon>
        <taxon>Actinomycetota</taxon>
        <taxon>Actinomycetes</taxon>
        <taxon>Micromonosporales</taxon>
        <taxon>Micromonosporaceae</taxon>
        <taxon>Dactylosporangium</taxon>
    </lineage>
</organism>
<dbReference type="CDD" id="cd17535">
    <property type="entry name" value="REC_NarL-like"/>
    <property type="match status" value="1"/>
</dbReference>
<dbReference type="RefSeq" id="WP_203847529.1">
    <property type="nucleotide sequence ID" value="NZ_BAAAVW010000011.1"/>
</dbReference>
<dbReference type="PROSITE" id="PS50110">
    <property type="entry name" value="RESPONSE_REGULATORY"/>
    <property type="match status" value="1"/>
</dbReference>
<dbReference type="InterPro" id="IPR011006">
    <property type="entry name" value="CheY-like_superfamily"/>
</dbReference>
<keyword evidence="2 6" id="KW-0238">DNA-binding</keyword>
<comment type="caution">
    <text evidence="6">The sequence shown here is derived from an EMBL/GenBank/DDBJ whole genome shotgun (WGS) entry which is preliminary data.</text>
</comment>
<dbReference type="SMART" id="SM00448">
    <property type="entry name" value="REC"/>
    <property type="match status" value="1"/>
</dbReference>
<dbReference type="Gene3D" id="3.40.50.2300">
    <property type="match status" value="1"/>
</dbReference>
<evidence type="ECO:0000256" key="2">
    <source>
        <dbReference type="ARBA" id="ARBA00023125"/>
    </source>
</evidence>
<feature type="domain" description="Response regulatory" evidence="5">
    <location>
        <begin position="5"/>
        <end position="121"/>
    </location>
</feature>
<dbReference type="GO" id="GO:0006355">
    <property type="term" value="P:regulation of DNA-templated transcription"/>
    <property type="evidence" value="ECO:0007669"/>
    <property type="project" value="InterPro"/>
</dbReference>
<feature type="modified residue" description="4-aspartylphosphate" evidence="3">
    <location>
        <position position="56"/>
    </location>
</feature>
<dbReference type="Pfam" id="PF00072">
    <property type="entry name" value="Response_reg"/>
    <property type="match status" value="1"/>
</dbReference>
<dbReference type="AlphaFoldDB" id="A0A919UBJ5"/>
<evidence type="ECO:0000313" key="7">
    <source>
        <dbReference type="Proteomes" id="UP000660611"/>
    </source>
</evidence>
<evidence type="ECO:0000256" key="1">
    <source>
        <dbReference type="ARBA" id="ARBA00022553"/>
    </source>
</evidence>
<reference evidence="6" key="1">
    <citation type="submission" date="2021-01" db="EMBL/GenBank/DDBJ databases">
        <title>Whole genome shotgun sequence of Dactylosporangium siamense NBRC 106093.</title>
        <authorList>
            <person name="Komaki H."/>
            <person name="Tamura T."/>
        </authorList>
    </citation>
    <scope>NUCLEOTIDE SEQUENCE</scope>
    <source>
        <strain evidence="6">NBRC 106093</strain>
    </source>
</reference>
<keyword evidence="1 3" id="KW-0597">Phosphoprotein</keyword>
<evidence type="ECO:0000259" key="5">
    <source>
        <dbReference type="PROSITE" id="PS50110"/>
    </source>
</evidence>
<dbReference type="PROSITE" id="PS50043">
    <property type="entry name" value="HTH_LUXR_2"/>
    <property type="match status" value="1"/>
</dbReference>
<dbReference type="InterPro" id="IPR058245">
    <property type="entry name" value="NreC/VraR/RcsB-like_REC"/>
</dbReference>
<protein>
    <submittedName>
        <fullName evidence="6">DNA-binding response regulator</fullName>
    </submittedName>
</protein>
<sequence length="214" mass="22630">MTVIRVLLADDHPMFRYGLRAAFASDPAVEVVGEASDGADAVRQAVELDPDVVVMDLTMPQLNGVEATRRILRQRPAVAILVVTMFDDSASVLAAVRAGARGYLVKGADRDEMLRAVHAAAAGDAIFSSAAAQHLAQQVSAPPRPARTPGVLATLTVREHEILELVAAGLTNTAITDRLGVSPKTVRNYISTIFAKLGVETRAEAIDRARAAGL</sequence>
<feature type="domain" description="HTH luxR-type" evidence="4">
    <location>
        <begin position="148"/>
        <end position="213"/>
    </location>
</feature>
<dbReference type="InterPro" id="IPR039420">
    <property type="entry name" value="WalR-like"/>
</dbReference>
<dbReference type="PANTHER" id="PTHR43214">
    <property type="entry name" value="TWO-COMPONENT RESPONSE REGULATOR"/>
    <property type="match status" value="1"/>
</dbReference>
<evidence type="ECO:0000256" key="3">
    <source>
        <dbReference type="PROSITE-ProRule" id="PRU00169"/>
    </source>
</evidence>
<dbReference type="SMART" id="SM00421">
    <property type="entry name" value="HTH_LUXR"/>
    <property type="match status" value="1"/>
</dbReference>
<dbReference type="CDD" id="cd06170">
    <property type="entry name" value="LuxR_C_like"/>
    <property type="match status" value="1"/>
</dbReference>
<dbReference type="EMBL" id="BONQ01000055">
    <property type="protein sequence ID" value="GIG45730.1"/>
    <property type="molecule type" value="Genomic_DNA"/>
</dbReference>
<dbReference type="SUPFAM" id="SSF46894">
    <property type="entry name" value="C-terminal effector domain of the bipartite response regulators"/>
    <property type="match status" value="1"/>
</dbReference>
<dbReference type="PRINTS" id="PR00038">
    <property type="entry name" value="HTHLUXR"/>
</dbReference>
<dbReference type="InterPro" id="IPR001789">
    <property type="entry name" value="Sig_transdc_resp-reg_receiver"/>
</dbReference>